<feature type="compositionally biased region" description="Basic and acidic residues" evidence="1">
    <location>
        <begin position="1"/>
        <end position="16"/>
    </location>
</feature>
<name>A0A418VV32_9PROT</name>
<comment type="caution">
    <text evidence="2">The sequence shown here is derived from an EMBL/GenBank/DDBJ whole genome shotgun (WGS) entry which is preliminary data.</text>
</comment>
<dbReference type="OrthoDB" id="7306765at2"/>
<dbReference type="RefSeq" id="WP_119831100.1">
    <property type="nucleotide sequence ID" value="NZ_QYUL01000002.1"/>
</dbReference>
<keyword evidence="3" id="KW-1185">Reference proteome</keyword>
<proteinExistence type="predicted"/>
<evidence type="ECO:0000313" key="2">
    <source>
        <dbReference type="EMBL" id="RJF81010.1"/>
    </source>
</evidence>
<protein>
    <submittedName>
        <fullName evidence="2">Uncharacterized protein</fullName>
    </submittedName>
</protein>
<evidence type="ECO:0000313" key="3">
    <source>
        <dbReference type="Proteomes" id="UP000283458"/>
    </source>
</evidence>
<sequence length="77" mass="8243">MVETRRTGDRSNEAIRSDPGGGRVGSGGPVGLKARAEGVGQGRQRVPSIRELAALVVNGILTLPRNYRRGMFLDVQI</sequence>
<dbReference type="AlphaFoldDB" id="A0A418VV32"/>
<feature type="compositionally biased region" description="Gly residues" evidence="1">
    <location>
        <begin position="19"/>
        <end position="30"/>
    </location>
</feature>
<accession>A0A418VV32</accession>
<reference evidence="2 3" key="1">
    <citation type="submission" date="2018-09" db="EMBL/GenBank/DDBJ databases">
        <authorList>
            <person name="Zhu H."/>
        </authorList>
    </citation>
    <scope>NUCLEOTIDE SEQUENCE [LARGE SCALE GENOMIC DNA]</scope>
    <source>
        <strain evidence="2 3">K2W22B-5</strain>
    </source>
</reference>
<dbReference type="Proteomes" id="UP000283458">
    <property type="component" value="Unassembled WGS sequence"/>
</dbReference>
<organism evidence="2 3">
    <name type="scientific">Azospirillum cavernae</name>
    <dbReference type="NCBI Taxonomy" id="2320860"/>
    <lineage>
        <taxon>Bacteria</taxon>
        <taxon>Pseudomonadati</taxon>
        <taxon>Pseudomonadota</taxon>
        <taxon>Alphaproteobacteria</taxon>
        <taxon>Rhodospirillales</taxon>
        <taxon>Azospirillaceae</taxon>
        <taxon>Azospirillum</taxon>
    </lineage>
</organism>
<dbReference type="EMBL" id="QYUL01000002">
    <property type="protein sequence ID" value="RJF81010.1"/>
    <property type="molecule type" value="Genomic_DNA"/>
</dbReference>
<evidence type="ECO:0000256" key="1">
    <source>
        <dbReference type="SAM" id="MobiDB-lite"/>
    </source>
</evidence>
<gene>
    <name evidence="2" type="ORF">D3877_12325</name>
</gene>
<feature type="region of interest" description="Disordered" evidence="1">
    <location>
        <begin position="1"/>
        <end position="43"/>
    </location>
</feature>